<evidence type="ECO:0000259" key="11">
    <source>
        <dbReference type="SMART" id="SM00918"/>
    </source>
</evidence>
<comment type="caution">
    <text evidence="12">The sequence shown here is derived from an EMBL/GenBank/DDBJ whole genome shotgun (WGS) entry which is preliminary data.</text>
</comment>
<evidence type="ECO:0000313" key="12">
    <source>
        <dbReference type="EMBL" id="KAK7077359.1"/>
    </source>
</evidence>
<dbReference type="GO" id="GO:0016020">
    <property type="term" value="C:membrane"/>
    <property type="evidence" value="ECO:0007669"/>
    <property type="project" value="UniProtKB-SubCell"/>
</dbReference>
<evidence type="ECO:0000256" key="1">
    <source>
        <dbReference type="ARBA" id="ARBA00004141"/>
    </source>
</evidence>
<dbReference type="Proteomes" id="UP001381693">
    <property type="component" value="Unassembled WGS sequence"/>
</dbReference>
<feature type="non-terminal residue" evidence="12">
    <location>
        <position position="85"/>
    </location>
</feature>
<feature type="domain" description="Ionotropic glutamate receptor L-glutamate and glycine-binding" evidence="11">
    <location>
        <begin position="10"/>
        <end position="72"/>
    </location>
</feature>
<gene>
    <name evidence="12" type="ORF">SK128_020637</name>
</gene>
<evidence type="ECO:0000256" key="8">
    <source>
        <dbReference type="ARBA" id="ARBA00023180"/>
    </source>
</evidence>
<evidence type="ECO:0000256" key="3">
    <source>
        <dbReference type="ARBA" id="ARBA00022692"/>
    </source>
</evidence>
<keyword evidence="8" id="KW-0325">Glycoprotein</keyword>
<evidence type="ECO:0000256" key="9">
    <source>
        <dbReference type="ARBA" id="ARBA00023286"/>
    </source>
</evidence>
<keyword evidence="3" id="KW-0812">Transmembrane</keyword>
<comment type="subcellular location">
    <subcellularLocation>
        <location evidence="1">Membrane</location>
        <topology evidence="1">Multi-pass membrane protein</topology>
    </subcellularLocation>
</comment>
<keyword evidence="5" id="KW-0406">Ion transport</keyword>
<dbReference type="GO" id="GO:0015276">
    <property type="term" value="F:ligand-gated monoatomic ion channel activity"/>
    <property type="evidence" value="ECO:0007669"/>
    <property type="project" value="InterPro"/>
</dbReference>
<evidence type="ECO:0000256" key="2">
    <source>
        <dbReference type="ARBA" id="ARBA00022448"/>
    </source>
</evidence>
<dbReference type="Pfam" id="PF10613">
    <property type="entry name" value="Lig_chan-Glu_bd"/>
    <property type="match status" value="1"/>
</dbReference>
<dbReference type="SUPFAM" id="SSF53850">
    <property type="entry name" value="Periplasmic binding protein-like II"/>
    <property type="match status" value="1"/>
</dbReference>
<keyword evidence="10" id="KW-0407">Ion channel</keyword>
<evidence type="ECO:0000256" key="7">
    <source>
        <dbReference type="ARBA" id="ARBA00023170"/>
    </source>
</evidence>
<keyword evidence="4" id="KW-1133">Transmembrane helix</keyword>
<evidence type="ECO:0000256" key="6">
    <source>
        <dbReference type="ARBA" id="ARBA00023136"/>
    </source>
</evidence>
<keyword evidence="9" id="KW-1071">Ligand-gated ion channel</keyword>
<keyword evidence="2" id="KW-0813">Transport</keyword>
<accession>A0AAN8XFP4</accession>
<dbReference type="SMART" id="SM00918">
    <property type="entry name" value="Lig_chan-Glu_bd"/>
    <property type="match status" value="1"/>
</dbReference>
<keyword evidence="7" id="KW-0675">Receptor</keyword>
<keyword evidence="13" id="KW-1185">Reference proteome</keyword>
<name>A0AAN8XFP4_HALRR</name>
<sequence length="85" mass="9351">MKNAVIYNPPFFHLKILPDGSAKPTAGIDYEVLNAIGKKLNFTYTLVITEDGQWGGEQPDGSFSGMIGKVVRHESHFAINEITLT</sequence>
<keyword evidence="6" id="KW-0472">Membrane</keyword>
<evidence type="ECO:0000256" key="4">
    <source>
        <dbReference type="ARBA" id="ARBA00022989"/>
    </source>
</evidence>
<evidence type="ECO:0000256" key="5">
    <source>
        <dbReference type="ARBA" id="ARBA00023065"/>
    </source>
</evidence>
<dbReference type="EMBL" id="JAXCGZ010009114">
    <property type="protein sequence ID" value="KAK7077359.1"/>
    <property type="molecule type" value="Genomic_DNA"/>
</dbReference>
<reference evidence="12 13" key="1">
    <citation type="submission" date="2023-11" db="EMBL/GenBank/DDBJ databases">
        <title>Halocaridina rubra genome assembly.</title>
        <authorList>
            <person name="Smith C."/>
        </authorList>
    </citation>
    <scope>NUCLEOTIDE SEQUENCE [LARGE SCALE GENOMIC DNA]</scope>
    <source>
        <strain evidence="12">EP-1</strain>
        <tissue evidence="12">Whole</tissue>
    </source>
</reference>
<dbReference type="Gene3D" id="3.40.190.10">
    <property type="entry name" value="Periplasmic binding protein-like II"/>
    <property type="match status" value="1"/>
</dbReference>
<evidence type="ECO:0000256" key="10">
    <source>
        <dbReference type="ARBA" id="ARBA00023303"/>
    </source>
</evidence>
<proteinExistence type="predicted"/>
<protein>
    <recommendedName>
        <fullName evidence="11">Ionotropic glutamate receptor L-glutamate and glycine-binding domain-containing protein</fullName>
    </recommendedName>
</protein>
<organism evidence="12 13">
    <name type="scientific">Halocaridina rubra</name>
    <name type="common">Hawaiian red shrimp</name>
    <dbReference type="NCBI Taxonomy" id="373956"/>
    <lineage>
        <taxon>Eukaryota</taxon>
        <taxon>Metazoa</taxon>
        <taxon>Ecdysozoa</taxon>
        <taxon>Arthropoda</taxon>
        <taxon>Crustacea</taxon>
        <taxon>Multicrustacea</taxon>
        <taxon>Malacostraca</taxon>
        <taxon>Eumalacostraca</taxon>
        <taxon>Eucarida</taxon>
        <taxon>Decapoda</taxon>
        <taxon>Pleocyemata</taxon>
        <taxon>Caridea</taxon>
        <taxon>Atyoidea</taxon>
        <taxon>Atyidae</taxon>
        <taxon>Halocaridina</taxon>
    </lineage>
</organism>
<dbReference type="InterPro" id="IPR019594">
    <property type="entry name" value="Glu/Gly-bd"/>
</dbReference>
<dbReference type="AlphaFoldDB" id="A0AAN8XFP4"/>
<evidence type="ECO:0000313" key="13">
    <source>
        <dbReference type="Proteomes" id="UP001381693"/>
    </source>
</evidence>